<gene>
    <name evidence="3" type="ORF">DIC66_18975</name>
</gene>
<dbReference type="SUPFAM" id="SSF141868">
    <property type="entry name" value="EAL domain-like"/>
    <property type="match status" value="1"/>
</dbReference>
<dbReference type="Proteomes" id="UP000260665">
    <property type="component" value="Unassembled WGS sequence"/>
</dbReference>
<dbReference type="EMBL" id="QFZK01000018">
    <property type="protein sequence ID" value="RFO95314.1"/>
    <property type="molecule type" value="Genomic_DNA"/>
</dbReference>
<dbReference type="Gene3D" id="1.10.3210.10">
    <property type="entry name" value="Hypothetical protein af1432"/>
    <property type="match status" value="1"/>
</dbReference>
<feature type="compositionally biased region" description="Pro residues" evidence="1">
    <location>
        <begin position="17"/>
        <end position="28"/>
    </location>
</feature>
<evidence type="ECO:0000259" key="2">
    <source>
        <dbReference type="PROSITE" id="PS51833"/>
    </source>
</evidence>
<protein>
    <recommendedName>
        <fullName evidence="2">HDOD domain-containing protein</fullName>
    </recommendedName>
</protein>
<dbReference type="InterPro" id="IPR035919">
    <property type="entry name" value="EAL_sf"/>
</dbReference>
<evidence type="ECO:0000313" key="3">
    <source>
        <dbReference type="EMBL" id="RFO95314.1"/>
    </source>
</evidence>
<reference evidence="3 4" key="1">
    <citation type="submission" date="2018-05" db="EMBL/GenBank/DDBJ databases">
        <title>Rhodoferax soyangensis sp.nov., isolated from an oligotrophic freshwater lake.</title>
        <authorList>
            <person name="Park M."/>
        </authorList>
    </citation>
    <scope>NUCLEOTIDE SEQUENCE [LARGE SCALE GENOMIC DNA]</scope>
    <source>
        <strain evidence="3 4">IMCC26218</strain>
    </source>
</reference>
<feature type="domain" description="HDOD" evidence="2">
    <location>
        <begin position="249"/>
        <end position="430"/>
    </location>
</feature>
<dbReference type="InterPro" id="IPR013976">
    <property type="entry name" value="HDOD"/>
</dbReference>
<name>A0A3E1R7H9_9BURK</name>
<dbReference type="Pfam" id="PF08668">
    <property type="entry name" value="HDOD"/>
    <property type="match status" value="1"/>
</dbReference>
<sequence length="459" mass="50340">MFAFLRRLWPAAKPPRASNPPPAAAPPPRKSRPLPERIPDPTSEFVRRESLLDRSEHIAGYTFSLFAKLHDRLSRRNGVSRRAFDLALLMRMALYDGDALLGHRLALVNLAADSLHDPVLANVPVHNTVLMLEVIQPESTDWEALVSRATALIAQGFSIGMCVQDASDLARPLLAHVDYIQVEVPRFDGLVLRELVAGLRQQRGPAGKRVRLVAHNLQSHDDFLFAHKSGFDYFHGPFVSSPVKIKAGGGINRLVVLPILNMVRADRSFALIAEKIKSEPTLTFKLLRYLKSPAMGLQGQVDNLTSALALVGRARFYRWMSLLLFDFTNPSYQERLLAERALTRGRTLELLAGKGRIPNIPDVLFLTGLFSLLDVALNLPLAELLDQAALPEPVSSTLLGQSGPMADALLLMKLGEADSAFEPQRLSQALSACGIGDHAYSLAAQQALVWANAALGDAE</sequence>
<dbReference type="PANTHER" id="PTHR33525">
    <property type="match status" value="1"/>
</dbReference>
<dbReference type="PANTHER" id="PTHR33525:SF4">
    <property type="entry name" value="CYCLIC DI-GMP PHOSPHODIESTERASE CDGJ"/>
    <property type="match status" value="1"/>
</dbReference>
<evidence type="ECO:0000313" key="4">
    <source>
        <dbReference type="Proteomes" id="UP000260665"/>
    </source>
</evidence>
<proteinExistence type="predicted"/>
<dbReference type="RefSeq" id="WP_117179754.1">
    <property type="nucleotide sequence ID" value="NZ_QFZK01000018.1"/>
</dbReference>
<comment type="caution">
    <text evidence="3">The sequence shown here is derived from an EMBL/GenBank/DDBJ whole genome shotgun (WGS) entry which is preliminary data.</text>
</comment>
<dbReference type="SUPFAM" id="SSF109604">
    <property type="entry name" value="HD-domain/PDEase-like"/>
    <property type="match status" value="1"/>
</dbReference>
<keyword evidence="4" id="KW-1185">Reference proteome</keyword>
<dbReference type="AlphaFoldDB" id="A0A3E1R7H9"/>
<evidence type="ECO:0000256" key="1">
    <source>
        <dbReference type="SAM" id="MobiDB-lite"/>
    </source>
</evidence>
<dbReference type="OrthoDB" id="9804751at2"/>
<dbReference type="InterPro" id="IPR052340">
    <property type="entry name" value="RNase_Y/CdgJ"/>
</dbReference>
<accession>A0A3E1R7H9</accession>
<organism evidence="3 4">
    <name type="scientific">Rhodoferax lacus</name>
    <dbReference type="NCBI Taxonomy" id="2184758"/>
    <lineage>
        <taxon>Bacteria</taxon>
        <taxon>Pseudomonadati</taxon>
        <taxon>Pseudomonadota</taxon>
        <taxon>Betaproteobacteria</taxon>
        <taxon>Burkholderiales</taxon>
        <taxon>Comamonadaceae</taxon>
        <taxon>Rhodoferax</taxon>
    </lineage>
</organism>
<feature type="region of interest" description="Disordered" evidence="1">
    <location>
        <begin position="9"/>
        <end position="40"/>
    </location>
</feature>
<dbReference type="PROSITE" id="PS51833">
    <property type="entry name" value="HDOD"/>
    <property type="match status" value="1"/>
</dbReference>